<dbReference type="AlphaFoldDB" id="A0A0B7MGZ0"/>
<keyword evidence="7" id="KW-0479">Metal-binding</keyword>
<name>A0A0B7MGZ0_9FIRM</name>
<dbReference type="Pfam" id="PF03006">
    <property type="entry name" value="HlyIII"/>
    <property type="match status" value="1"/>
</dbReference>
<dbReference type="EMBL" id="CDRZ01000241">
    <property type="protein sequence ID" value="CEO89325.1"/>
    <property type="molecule type" value="Genomic_DNA"/>
</dbReference>
<keyword evidence="3" id="KW-1003">Cell membrane</keyword>
<keyword evidence="7" id="KW-0862">Zinc</keyword>
<dbReference type="GO" id="GO:0046872">
    <property type="term" value="F:metal ion binding"/>
    <property type="evidence" value="ECO:0007669"/>
    <property type="project" value="UniProtKB-KW"/>
</dbReference>
<evidence type="ECO:0000256" key="2">
    <source>
        <dbReference type="ARBA" id="ARBA00008488"/>
    </source>
</evidence>
<keyword evidence="10" id="KW-1185">Reference proteome</keyword>
<feature type="transmembrane region" description="Helical" evidence="8">
    <location>
        <begin position="78"/>
        <end position="96"/>
    </location>
</feature>
<organism evidence="9 10">
    <name type="scientific">Syntrophaceticus schinkii</name>
    <dbReference type="NCBI Taxonomy" id="499207"/>
    <lineage>
        <taxon>Bacteria</taxon>
        <taxon>Bacillati</taxon>
        <taxon>Bacillota</taxon>
        <taxon>Clostridia</taxon>
        <taxon>Thermoanaerobacterales</taxon>
        <taxon>Thermoanaerobacterales Family III. Incertae Sedis</taxon>
        <taxon>Syntrophaceticus</taxon>
    </lineage>
</organism>
<feature type="transmembrane region" description="Helical" evidence="8">
    <location>
        <begin position="103"/>
        <end position="123"/>
    </location>
</feature>
<proteinExistence type="inferred from homology"/>
<sequence>MTVREPFNGFSHLFGAVLSVAGLGLLIRRALNYGSVLYLVAFIIFGISLILLYTASALYHLLLISEQVTKVLRYIDHMMIYILIAGTYTPICLISLRGVQGKILLISIWVLAVAGVIVTGFWLNAPRYLSTLIYAVMGWLIIVTLPQLLTALTVPGFAWLLIGGVFYTIGAIIYGLKRPNLPSGLGFHEIFHLFIIAGSICHYWVIFNFV</sequence>
<protein>
    <submittedName>
        <fullName evidence="9">Membrane protein, hemolysin III-like protein</fullName>
    </submittedName>
</protein>
<dbReference type="RefSeq" id="WP_044665299.1">
    <property type="nucleotide sequence ID" value="NZ_CDRZ01000241.1"/>
</dbReference>
<evidence type="ECO:0000256" key="7">
    <source>
        <dbReference type="PIRSR" id="PIRSR604254-1"/>
    </source>
</evidence>
<feature type="transmembrane region" description="Helical" evidence="8">
    <location>
        <begin position="6"/>
        <end position="27"/>
    </location>
</feature>
<evidence type="ECO:0000256" key="4">
    <source>
        <dbReference type="ARBA" id="ARBA00022692"/>
    </source>
</evidence>
<keyword evidence="5 8" id="KW-1133">Transmembrane helix</keyword>
<feature type="transmembrane region" description="Helical" evidence="8">
    <location>
        <begin position="36"/>
        <end position="58"/>
    </location>
</feature>
<evidence type="ECO:0000256" key="5">
    <source>
        <dbReference type="ARBA" id="ARBA00022989"/>
    </source>
</evidence>
<dbReference type="GO" id="GO:0140911">
    <property type="term" value="F:pore-forming activity"/>
    <property type="evidence" value="ECO:0007669"/>
    <property type="project" value="InterPro"/>
</dbReference>
<dbReference type="NCBIfam" id="TIGR01065">
    <property type="entry name" value="hlyIII"/>
    <property type="match status" value="1"/>
</dbReference>
<accession>A0A0B7MGZ0</accession>
<evidence type="ECO:0000313" key="10">
    <source>
        <dbReference type="Proteomes" id="UP000046155"/>
    </source>
</evidence>
<feature type="transmembrane region" description="Helical" evidence="8">
    <location>
        <begin position="156"/>
        <end position="175"/>
    </location>
</feature>
<comment type="similarity">
    <text evidence="2">Belongs to the UPF0073 (Hly-III) family.</text>
</comment>
<evidence type="ECO:0000256" key="3">
    <source>
        <dbReference type="ARBA" id="ARBA00022475"/>
    </source>
</evidence>
<dbReference type="InterPro" id="IPR004254">
    <property type="entry name" value="AdipoR/HlyIII-related"/>
</dbReference>
<evidence type="ECO:0000256" key="1">
    <source>
        <dbReference type="ARBA" id="ARBA00004651"/>
    </source>
</evidence>
<dbReference type="InterPro" id="IPR005744">
    <property type="entry name" value="Hy-lIII"/>
</dbReference>
<keyword evidence="6 8" id="KW-0472">Membrane</keyword>
<gene>
    <name evidence="9" type="ORF">SSCH_440034</name>
</gene>
<feature type="binding site" evidence="7">
    <location>
        <position position="192"/>
    </location>
    <ligand>
        <name>Zn(2+)</name>
        <dbReference type="ChEBI" id="CHEBI:29105"/>
    </ligand>
</feature>
<dbReference type="OrthoDB" id="9813689at2"/>
<feature type="binding site" evidence="7">
    <location>
        <position position="188"/>
    </location>
    <ligand>
        <name>Zn(2+)</name>
        <dbReference type="ChEBI" id="CHEBI:29105"/>
    </ligand>
</feature>
<dbReference type="PANTHER" id="PTHR20855">
    <property type="entry name" value="ADIPOR/PROGESTIN RECEPTOR-RELATED"/>
    <property type="match status" value="1"/>
</dbReference>
<feature type="transmembrane region" description="Helical" evidence="8">
    <location>
        <begin position="190"/>
        <end position="209"/>
    </location>
</feature>
<dbReference type="PANTHER" id="PTHR20855:SF3">
    <property type="entry name" value="LD03007P"/>
    <property type="match status" value="1"/>
</dbReference>
<evidence type="ECO:0000256" key="8">
    <source>
        <dbReference type="SAM" id="Phobius"/>
    </source>
</evidence>
<feature type="transmembrane region" description="Helical" evidence="8">
    <location>
        <begin position="129"/>
        <end position="149"/>
    </location>
</feature>
<dbReference type="Proteomes" id="UP000046155">
    <property type="component" value="Unassembled WGS sequence"/>
</dbReference>
<dbReference type="GO" id="GO:0005886">
    <property type="term" value="C:plasma membrane"/>
    <property type="evidence" value="ECO:0007669"/>
    <property type="project" value="UniProtKB-SubCell"/>
</dbReference>
<evidence type="ECO:0000256" key="6">
    <source>
        <dbReference type="ARBA" id="ARBA00023136"/>
    </source>
</evidence>
<keyword evidence="4 8" id="KW-0812">Transmembrane</keyword>
<comment type="subcellular location">
    <subcellularLocation>
        <location evidence="1">Cell membrane</location>
        <topology evidence="1">Multi-pass membrane protein</topology>
    </subcellularLocation>
</comment>
<evidence type="ECO:0000313" key="9">
    <source>
        <dbReference type="EMBL" id="CEO89325.1"/>
    </source>
</evidence>
<reference evidence="10" key="1">
    <citation type="submission" date="2015-01" db="EMBL/GenBank/DDBJ databases">
        <authorList>
            <person name="Manzoor Shahid"/>
            <person name="Zubair Saima"/>
        </authorList>
    </citation>
    <scope>NUCLEOTIDE SEQUENCE [LARGE SCALE GENOMIC DNA]</scope>
    <source>
        <strain evidence="10">Sp3</strain>
    </source>
</reference>
<feature type="binding site" evidence="7">
    <location>
        <position position="60"/>
    </location>
    <ligand>
        <name>Zn(2+)</name>
        <dbReference type="ChEBI" id="CHEBI:29105"/>
    </ligand>
</feature>